<evidence type="ECO:0008006" key="3">
    <source>
        <dbReference type="Google" id="ProtNLM"/>
    </source>
</evidence>
<dbReference type="Proteomes" id="UP001163714">
    <property type="component" value="Unassembled WGS sequence"/>
</dbReference>
<evidence type="ECO:0000313" key="2">
    <source>
        <dbReference type="Proteomes" id="UP001163714"/>
    </source>
</evidence>
<comment type="caution">
    <text evidence="1">The sequence shown here is derived from an EMBL/GenBank/DDBJ whole genome shotgun (WGS) entry which is preliminary data.</text>
</comment>
<gene>
    <name evidence="1" type="ORF">OHT75_07255</name>
</gene>
<accession>A0ABT3I8E1</accession>
<evidence type="ECO:0000313" key="1">
    <source>
        <dbReference type="EMBL" id="MCW3172272.1"/>
    </source>
</evidence>
<sequence>MIYSTVKRATIFISNASLSYQITHLVCLLFLAAFMLPFPAKSAPLEGILLAETDSNQSDLTKAQPLGMFAVLLDHRENLFNFTQQQASYSRSWSDLNKLGNACMYNKFKSAEREQVSYFSSKPITVYPPLRFIVLKKNRHLFPNIIDFSHLPPSMKGNVGVVTARSYGDNLNPIIAEHPEYFYFRSGMNSTNKLLEMLAKERVVGILEYSAEVGFIKQRIGMEFEHYAIPIKGVLQPSYGYIACSKTPMGRQLIDSIDTVMRNPSFIQAFIDEHNRNFDEDETALIKPEFDKLLKSEQ</sequence>
<dbReference type="EMBL" id="JAPDMX010000013">
    <property type="protein sequence ID" value="MCW3172272.1"/>
    <property type="molecule type" value="Genomic_DNA"/>
</dbReference>
<protein>
    <recommendedName>
        <fullName evidence="3">Solute-binding protein family 3/N-terminal domain-containing protein</fullName>
    </recommendedName>
</protein>
<keyword evidence="2" id="KW-1185">Reference proteome</keyword>
<reference evidence="1" key="1">
    <citation type="submission" date="2022-10" db="EMBL/GenBank/DDBJ databases">
        <title>Shewanella flava sp. nov, isolated from the estuary of the Fenhe River into the Yellow River.</title>
        <authorList>
            <person name="Li Y."/>
        </authorList>
    </citation>
    <scope>NUCLEOTIDE SEQUENCE</scope>
    <source>
        <strain evidence="1">FYR11-62</strain>
    </source>
</reference>
<proteinExistence type="predicted"/>
<name>A0ABT3I8E1_9GAMM</name>
<organism evidence="1 2">
    <name type="scientific">Shewanella subflava</name>
    <dbReference type="NCBI Taxonomy" id="2986476"/>
    <lineage>
        <taxon>Bacteria</taxon>
        <taxon>Pseudomonadati</taxon>
        <taxon>Pseudomonadota</taxon>
        <taxon>Gammaproteobacteria</taxon>
        <taxon>Alteromonadales</taxon>
        <taxon>Shewanellaceae</taxon>
        <taxon>Shewanella</taxon>
    </lineage>
</organism>
<dbReference type="RefSeq" id="WP_264725830.1">
    <property type="nucleotide sequence ID" value="NZ_JAPDMX010000013.1"/>
</dbReference>